<evidence type="ECO:0000313" key="12">
    <source>
        <dbReference type="Proteomes" id="UP000245368"/>
    </source>
</evidence>
<dbReference type="SUPFAM" id="SSF81891">
    <property type="entry name" value="Poly A polymerase C-terminal region-like"/>
    <property type="match status" value="1"/>
</dbReference>
<evidence type="ECO:0000256" key="8">
    <source>
        <dbReference type="ARBA" id="ARBA00022884"/>
    </source>
</evidence>
<keyword evidence="6" id="KW-0067">ATP-binding</keyword>
<evidence type="ECO:0000256" key="1">
    <source>
        <dbReference type="ARBA" id="ARBA00022679"/>
    </source>
</evidence>
<dbReference type="Pfam" id="PF01743">
    <property type="entry name" value="PolyA_pol"/>
    <property type="match status" value="1"/>
</dbReference>
<reference evidence="11 12" key="1">
    <citation type="submission" date="2018-05" db="EMBL/GenBank/DDBJ databases">
        <title>Complete Genome Sequence of Deinococcus sp. strain 17bor-2.</title>
        <authorList>
            <person name="Srinivasan S."/>
        </authorList>
    </citation>
    <scope>NUCLEOTIDE SEQUENCE [LARGE SCALE GENOMIC DNA]</scope>
    <source>
        <strain evidence="11 12">17bor-2</strain>
    </source>
</reference>
<protein>
    <submittedName>
        <fullName evidence="11">CCA tRNA nucleotidyltransferase</fullName>
    </submittedName>
</protein>
<dbReference type="AlphaFoldDB" id="A0A2Z3JHF0"/>
<organism evidence="11 12">
    <name type="scientific">Deinococcus irradiatisoli</name>
    <dbReference type="NCBI Taxonomy" id="2202254"/>
    <lineage>
        <taxon>Bacteria</taxon>
        <taxon>Thermotogati</taxon>
        <taxon>Deinococcota</taxon>
        <taxon>Deinococci</taxon>
        <taxon>Deinococcales</taxon>
        <taxon>Deinococcaceae</taxon>
        <taxon>Deinococcus</taxon>
    </lineage>
</organism>
<name>A0A2Z3JHF0_9DEIO</name>
<evidence type="ECO:0000256" key="7">
    <source>
        <dbReference type="ARBA" id="ARBA00022842"/>
    </source>
</evidence>
<keyword evidence="12" id="KW-1185">Reference proteome</keyword>
<dbReference type="OrthoDB" id="9805698at2"/>
<dbReference type="Gene3D" id="1.10.3090.10">
    <property type="entry name" value="cca-adding enzyme, domain 2"/>
    <property type="match status" value="1"/>
</dbReference>
<evidence type="ECO:0000256" key="5">
    <source>
        <dbReference type="ARBA" id="ARBA00022741"/>
    </source>
</evidence>
<keyword evidence="8 9" id="KW-0694">RNA-binding</keyword>
<accession>A0A2Z3JHF0</accession>
<sequence length="440" mass="45651">MNAWKLPAVAVLRGGEVVGVVREEEPDLLSEGPVCSADTSLETARTNLAGFPALAVERSGPFAALLTPADLAPPAASDLAAQIWNALGEADRDLLTCLSAALPLGRLALVGGAVRDALLGLPPLDLDIVVVGGDVEEVAQKSGLPFVFHPAYRNATLSLPGTPGRAADLVSARLERYPAPGASPLPHPGTLAQDLLRRDFSLNALALVVGESGPELHDPAGGLDDLARRELRPLHATSFTDDASRLVRGARLAARLSLQASPALLAQVPQALAVAAQTPRLDAELRLLLSEPRPGQAAQTLIDWGAGALLPLPAVKVLLALDRLSQRPAETVYAAGLLSGVSDAAAWEQRLALGSRPAALLSRALADGYAAPGSAEAMLRGVLRPEAYVPLTGRDVLKLGAAPGPGVGAALAYLAERRRLGEFGSRAEEEAALRAYLERS</sequence>
<dbReference type="InterPro" id="IPR043519">
    <property type="entry name" value="NT_sf"/>
</dbReference>
<evidence type="ECO:0000256" key="2">
    <source>
        <dbReference type="ARBA" id="ARBA00022694"/>
    </source>
</evidence>
<evidence type="ECO:0000313" key="11">
    <source>
        <dbReference type="EMBL" id="AWN24617.1"/>
    </source>
</evidence>
<dbReference type="PANTHER" id="PTHR47545:SF1">
    <property type="entry name" value="MULTIFUNCTIONAL CCA PROTEIN"/>
    <property type="match status" value="1"/>
</dbReference>
<keyword evidence="7" id="KW-0460">Magnesium</keyword>
<dbReference type="KEGG" id="dez:DKM44_10490"/>
<dbReference type="InterPro" id="IPR002646">
    <property type="entry name" value="PolA_pol_head_dom"/>
</dbReference>
<dbReference type="GO" id="GO:0046872">
    <property type="term" value="F:metal ion binding"/>
    <property type="evidence" value="ECO:0007669"/>
    <property type="project" value="UniProtKB-KW"/>
</dbReference>
<dbReference type="InterPro" id="IPR050124">
    <property type="entry name" value="tRNA_CCA-adding_enzyme"/>
</dbReference>
<dbReference type="GO" id="GO:0016779">
    <property type="term" value="F:nucleotidyltransferase activity"/>
    <property type="evidence" value="ECO:0007669"/>
    <property type="project" value="UniProtKB-KW"/>
</dbReference>
<gene>
    <name evidence="11" type="ORF">DKM44_10490</name>
</gene>
<evidence type="ECO:0000256" key="6">
    <source>
        <dbReference type="ARBA" id="ARBA00022840"/>
    </source>
</evidence>
<keyword evidence="4" id="KW-0479">Metal-binding</keyword>
<evidence type="ECO:0000256" key="9">
    <source>
        <dbReference type="RuleBase" id="RU003953"/>
    </source>
</evidence>
<dbReference type="GO" id="GO:0008033">
    <property type="term" value="P:tRNA processing"/>
    <property type="evidence" value="ECO:0007669"/>
    <property type="project" value="UniProtKB-KW"/>
</dbReference>
<dbReference type="SUPFAM" id="SSF81301">
    <property type="entry name" value="Nucleotidyltransferase"/>
    <property type="match status" value="1"/>
</dbReference>
<dbReference type="GO" id="GO:0003723">
    <property type="term" value="F:RNA binding"/>
    <property type="evidence" value="ECO:0007669"/>
    <property type="project" value="UniProtKB-KW"/>
</dbReference>
<dbReference type="PANTHER" id="PTHR47545">
    <property type="entry name" value="MULTIFUNCTIONAL CCA PROTEIN"/>
    <property type="match status" value="1"/>
</dbReference>
<dbReference type="Gene3D" id="3.30.460.10">
    <property type="entry name" value="Beta Polymerase, domain 2"/>
    <property type="match status" value="1"/>
</dbReference>
<keyword evidence="1 9" id="KW-0808">Transferase</keyword>
<proteinExistence type="inferred from homology"/>
<keyword evidence="2" id="KW-0819">tRNA processing</keyword>
<keyword evidence="3" id="KW-0548">Nucleotidyltransferase</keyword>
<dbReference type="Proteomes" id="UP000245368">
    <property type="component" value="Chromosome"/>
</dbReference>
<evidence type="ECO:0000256" key="3">
    <source>
        <dbReference type="ARBA" id="ARBA00022695"/>
    </source>
</evidence>
<evidence type="ECO:0000259" key="10">
    <source>
        <dbReference type="Pfam" id="PF01743"/>
    </source>
</evidence>
<keyword evidence="5" id="KW-0547">Nucleotide-binding</keyword>
<evidence type="ECO:0000256" key="4">
    <source>
        <dbReference type="ARBA" id="ARBA00022723"/>
    </source>
</evidence>
<feature type="domain" description="Poly A polymerase head" evidence="10">
    <location>
        <begin position="109"/>
        <end position="232"/>
    </location>
</feature>
<dbReference type="EMBL" id="CP029494">
    <property type="protein sequence ID" value="AWN24617.1"/>
    <property type="molecule type" value="Genomic_DNA"/>
</dbReference>
<dbReference type="GO" id="GO:0005524">
    <property type="term" value="F:ATP binding"/>
    <property type="evidence" value="ECO:0007669"/>
    <property type="project" value="UniProtKB-KW"/>
</dbReference>
<comment type="similarity">
    <text evidence="9">Belongs to the tRNA nucleotidyltransferase/poly(A) polymerase family.</text>
</comment>